<sequence length="44" mass="5305">MRRRWMYIRPEYMDLCGGCAKETAEYIDGILFFEKGYHRDGRGI</sequence>
<dbReference type="Proteomes" id="UP000095447">
    <property type="component" value="Unassembled WGS sequence"/>
</dbReference>
<name>A0A174DRN2_9FIRM</name>
<proteinExistence type="predicted"/>
<accession>A0A174DRN2</accession>
<gene>
    <name evidence="1" type="ORF">ERS852395_02522</name>
</gene>
<organism evidence="1 2">
    <name type="scientific">Blautia obeum</name>
    <dbReference type="NCBI Taxonomy" id="40520"/>
    <lineage>
        <taxon>Bacteria</taxon>
        <taxon>Bacillati</taxon>
        <taxon>Bacillota</taxon>
        <taxon>Clostridia</taxon>
        <taxon>Lachnospirales</taxon>
        <taxon>Lachnospiraceae</taxon>
        <taxon>Blautia</taxon>
    </lineage>
</organism>
<evidence type="ECO:0000313" key="1">
    <source>
        <dbReference type="EMBL" id="CUO26755.1"/>
    </source>
</evidence>
<evidence type="ECO:0000313" key="2">
    <source>
        <dbReference type="Proteomes" id="UP000095447"/>
    </source>
</evidence>
<reference evidence="1 2" key="1">
    <citation type="submission" date="2015-09" db="EMBL/GenBank/DDBJ databases">
        <authorList>
            <consortium name="Pathogen Informatics"/>
        </authorList>
    </citation>
    <scope>NUCLEOTIDE SEQUENCE [LARGE SCALE GENOMIC DNA]</scope>
    <source>
        <strain evidence="1 2">2789STDY5608838</strain>
    </source>
</reference>
<dbReference type="AlphaFoldDB" id="A0A174DRN2"/>
<dbReference type="EMBL" id="CYZA01000014">
    <property type="protein sequence ID" value="CUO26755.1"/>
    <property type="molecule type" value="Genomic_DNA"/>
</dbReference>
<protein>
    <submittedName>
        <fullName evidence="1">Uncharacterized protein</fullName>
    </submittedName>
</protein>